<organism evidence="1 2">
    <name type="scientific">Microvirga makkahensis</name>
    <dbReference type="NCBI Taxonomy" id="1128670"/>
    <lineage>
        <taxon>Bacteria</taxon>
        <taxon>Pseudomonadati</taxon>
        <taxon>Pseudomonadota</taxon>
        <taxon>Alphaproteobacteria</taxon>
        <taxon>Hyphomicrobiales</taxon>
        <taxon>Methylobacteriaceae</taxon>
        <taxon>Microvirga</taxon>
    </lineage>
</organism>
<proteinExistence type="predicted"/>
<name>A0A7X3MUJ1_9HYPH</name>
<reference evidence="1 2" key="1">
    <citation type="submission" date="2019-12" db="EMBL/GenBank/DDBJ databases">
        <authorList>
            <person name="Yuan C.-G."/>
        </authorList>
    </citation>
    <scope>NUCLEOTIDE SEQUENCE [LARGE SCALE GENOMIC DNA]</scope>
    <source>
        <strain evidence="1 2">KCTC 23863</strain>
    </source>
</reference>
<protein>
    <recommendedName>
        <fullName evidence="3">DUF2946 domain-containing protein</fullName>
    </recommendedName>
</protein>
<gene>
    <name evidence="1" type="ORF">GR328_18890</name>
</gene>
<comment type="caution">
    <text evidence="1">The sequence shown here is derived from an EMBL/GenBank/DDBJ whole genome shotgun (WGS) entry which is preliminary data.</text>
</comment>
<dbReference type="AlphaFoldDB" id="A0A7X3MUJ1"/>
<dbReference type="EMBL" id="WURB01000016">
    <property type="protein sequence ID" value="MXQ13493.1"/>
    <property type="molecule type" value="Genomic_DNA"/>
</dbReference>
<evidence type="ECO:0000313" key="2">
    <source>
        <dbReference type="Proteomes" id="UP000436483"/>
    </source>
</evidence>
<dbReference type="Proteomes" id="UP000436483">
    <property type="component" value="Unassembled WGS sequence"/>
</dbReference>
<dbReference type="OrthoDB" id="8020421at2"/>
<evidence type="ECO:0000313" key="1">
    <source>
        <dbReference type="EMBL" id="MXQ13493.1"/>
    </source>
</evidence>
<accession>A0A7X3MUJ1</accession>
<sequence length="126" mass="12676">MTRMAPITSFRRAVLTALTAYVLVLQTVFASFGGAAHAAQAAGPGGILCLQDGQTRPDPAPANGHDGLCCTLSCHGGGAAGPAPAFVPAVRLAPVTLDEHVQADPSAVHLFSTVLPVGSRAPPRLG</sequence>
<reference evidence="1 2" key="2">
    <citation type="submission" date="2020-01" db="EMBL/GenBank/DDBJ databases">
        <title>Microvirga sp. nov., an arsenate reduction bacterium isolated from Tibet hotspring sediments.</title>
        <authorList>
            <person name="Xian W.-D."/>
            <person name="Li W.-J."/>
        </authorList>
    </citation>
    <scope>NUCLEOTIDE SEQUENCE [LARGE SCALE GENOMIC DNA]</scope>
    <source>
        <strain evidence="1 2">KCTC 23863</strain>
    </source>
</reference>
<evidence type="ECO:0008006" key="3">
    <source>
        <dbReference type="Google" id="ProtNLM"/>
    </source>
</evidence>
<keyword evidence="2" id="KW-1185">Reference proteome</keyword>
<dbReference type="RefSeq" id="WP_160886527.1">
    <property type="nucleotide sequence ID" value="NZ_WURB01000016.1"/>
</dbReference>